<gene>
    <name evidence="2" type="ORF">METZ01_LOCUS16838</name>
</gene>
<accession>A0A381PBI7</accession>
<evidence type="ECO:0008006" key="3">
    <source>
        <dbReference type="Google" id="ProtNLM"/>
    </source>
</evidence>
<dbReference type="InterPro" id="IPR036113">
    <property type="entry name" value="Asp/Glu-ADT_sf_sub_c"/>
</dbReference>
<organism evidence="2">
    <name type="scientific">marine metagenome</name>
    <dbReference type="NCBI Taxonomy" id="408172"/>
    <lineage>
        <taxon>unclassified sequences</taxon>
        <taxon>metagenomes</taxon>
        <taxon>ecological metagenomes</taxon>
    </lineage>
</organism>
<feature type="region of interest" description="Disordered" evidence="1">
    <location>
        <begin position="77"/>
        <end position="100"/>
    </location>
</feature>
<dbReference type="PANTHER" id="PTHR15004:SF0">
    <property type="entry name" value="GLUTAMYL-TRNA(GLN) AMIDOTRANSFERASE SUBUNIT C, MITOCHONDRIAL"/>
    <property type="match status" value="1"/>
</dbReference>
<dbReference type="EMBL" id="UINC01000928">
    <property type="protein sequence ID" value="SUZ63984.1"/>
    <property type="molecule type" value="Genomic_DNA"/>
</dbReference>
<proteinExistence type="inferred from homology"/>
<dbReference type="InterPro" id="IPR003837">
    <property type="entry name" value="GatC"/>
</dbReference>
<dbReference type="SUPFAM" id="SSF141000">
    <property type="entry name" value="Glu-tRNAGln amidotransferase C subunit"/>
    <property type="match status" value="1"/>
</dbReference>
<dbReference type="AlphaFoldDB" id="A0A381PBI7"/>
<reference evidence="2" key="1">
    <citation type="submission" date="2018-05" db="EMBL/GenBank/DDBJ databases">
        <authorList>
            <person name="Lanie J.A."/>
            <person name="Ng W.-L."/>
            <person name="Kazmierczak K.M."/>
            <person name="Andrzejewski T.M."/>
            <person name="Davidsen T.M."/>
            <person name="Wayne K.J."/>
            <person name="Tettelin H."/>
            <person name="Glass J.I."/>
            <person name="Rusch D."/>
            <person name="Podicherti R."/>
            <person name="Tsui H.-C.T."/>
            <person name="Winkler M.E."/>
        </authorList>
    </citation>
    <scope>NUCLEOTIDE SEQUENCE</scope>
</reference>
<evidence type="ECO:0000256" key="1">
    <source>
        <dbReference type="SAM" id="MobiDB-lite"/>
    </source>
</evidence>
<protein>
    <recommendedName>
        <fullName evidence="3">Aspartyl/glutamyl-tRNA(Asn/Gln) amidotransferase subunit C</fullName>
    </recommendedName>
</protein>
<dbReference type="Pfam" id="PF02686">
    <property type="entry name" value="GatC"/>
    <property type="match status" value="1"/>
</dbReference>
<dbReference type="NCBIfam" id="TIGR00135">
    <property type="entry name" value="gatC"/>
    <property type="match status" value="1"/>
</dbReference>
<sequence>MNERLSRDLVAHIAALARIDLNEQEITHFTEHLEKVLDHVGQLEALDLESVAPMSHPYPLTNVLRDDVVGPTISREEILTQAPDASEGQFRVPPVLGESP</sequence>
<dbReference type="PANTHER" id="PTHR15004">
    <property type="entry name" value="GLUTAMYL-TRNA(GLN) AMIDOTRANSFERASE SUBUNIT C, MITOCHONDRIAL"/>
    <property type="match status" value="1"/>
</dbReference>
<dbReference type="HAMAP" id="MF_00122">
    <property type="entry name" value="GatC"/>
    <property type="match status" value="1"/>
</dbReference>
<dbReference type="Gene3D" id="1.10.20.60">
    <property type="entry name" value="Glu-tRNAGln amidotransferase C subunit, N-terminal domain"/>
    <property type="match status" value="1"/>
</dbReference>
<dbReference type="GO" id="GO:0070681">
    <property type="term" value="P:glutaminyl-tRNAGln biosynthesis via transamidation"/>
    <property type="evidence" value="ECO:0007669"/>
    <property type="project" value="TreeGrafter"/>
</dbReference>
<name>A0A381PBI7_9ZZZZ</name>
<evidence type="ECO:0000313" key="2">
    <source>
        <dbReference type="EMBL" id="SUZ63984.1"/>
    </source>
</evidence>
<dbReference type="GO" id="GO:0006450">
    <property type="term" value="P:regulation of translational fidelity"/>
    <property type="evidence" value="ECO:0007669"/>
    <property type="project" value="InterPro"/>
</dbReference>